<dbReference type="AlphaFoldDB" id="A0A9Q1A7B3"/>
<keyword evidence="2" id="KW-1185">Reference proteome</keyword>
<name>A0A9Q1A7B3_SALPP</name>
<organism evidence="1 2">
    <name type="scientific">Salix purpurea</name>
    <name type="common">Purple osier willow</name>
    <dbReference type="NCBI Taxonomy" id="77065"/>
    <lineage>
        <taxon>Eukaryota</taxon>
        <taxon>Viridiplantae</taxon>
        <taxon>Streptophyta</taxon>
        <taxon>Embryophyta</taxon>
        <taxon>Tracheophyta</taxon>
        <taxon>Spermatophyta</taxon>
        <taxon>Magnoliopsida</taxon>
        <taxon>eudicotyledons</taxon>
        <taxon>Gunneridae</taxon>
        <taxon>Pentapetalae</taxon>
        <taxon>rosids</taxon>
        <taxon>fabids</taxon>
        <taxon>Malpighiales</taxon>
        <taxon>Salicaceae</taxon>
        <taxon>Saliceae</taxon>
        <taxon>Salix</taxon>
    </lineage>
</organism>
<proteinExistence type="predicted"/>
<dbReference type="EMBL" id="JAPFFK010000006">
    <property type="protein sequence ID" value="KAJ6760587.1"/>
    <property type="molecule type" value="Genomic_DNA"/>
</dbReference>
<accession>A0A9Q1A7B3</accession>
<comment type="caution">
    <text evidence="1">The sequence shown here is derived from an EMBL/GenBank/DDBJ whole genome shotgun (WGS) entry which is preliminary data.</text>
</comment>
<evidence type="ECO:0000313" key="2">
    <source>
        <dbReference type="Proteomes" id="UP001151532"/>
    </source>
</evidence>
<sequence length="72" mass="8368">MYSGKETRADLGFVGTVCFVPDKDLFSYPLMYRGSPNQHTIYKLYIKHAYLSNMDRVFQDIYQGRDDGGTYL</sequence>
<evidence type="ECO:0000313" key="1">
    <source>
        <dbReference type="EMBL" id="KAJ6760587.1"/>
    </source>
</evidence>
<reference evidence="1" key="2">
    <citation type="journal article" date="2023" name="Int. J. Mol. Sci.">
        <title>De Novo Assembly and Annotation of 11 Diverse Shrub Willow (Salix) Genomes Reveals Novel Gene Organization in Sex-Linked Regions.</title>
        <authorList>
            <person name="Hyden B."/>
            <person name="Feng K."/>
            <person name="Yates T.B."/>
            <person name="Jawdy S."/>
            <person name="Cereghino C."/>
            <person name="Smart L.B."/>
            <person name="Muchero W."/>
        </authorList>
    </citation>
    <scope>NUCLEOTIDE SEQUENCE</scope>
    <source>
        <tissue evidence="1">Shoot tip</tissue>
    </source>
</reference>
<protein>
    <submittedName>
        <fullName evidence="1">Uncharacterized protein</fullName>
    </submittedName>
</protein>
<gene>
    <name evidence="1" type="ORF">OIU79_025435</name>
</gene>
<reference evidence="1" key="1">
    <citation type="submission" date="2022-11" db="EMBL/GenBank/DDBJ databases">
        <authorList>
            <person name="Hyden B.L."/>
            <person name="Feng K."/>
            <person name="Yates T."/>
            <person name="Jawdy S."/>
            <person name="Smart L.B."/>
            <person name="Muchero W."/>
        </authorList>
    </citation>
    <scope>NUCLEOTIDE SEQUENCE</scope>
    <source>
        <tissue evidence="1">Shoot tip</tissue>
    </source>
</reference>
<dbReference type="Proteomes" id="UP001151532">
    <property type="component" value="Chromosome 15Z"/>
</dbReference>